<feature type="chain" id="PRO_5045681979" description="Tissue inhibitor of metalloproteinase" evidence="1">
    <location>
        <begin position="24"/>
        <end position="263"/>
    </location>
</feature>
<reference evidence="2 3" key="1">
    <citation type="submission" date="2021-06" db="EMBL/GenBank/DDBJ databases">
        <title>44 bacteria genomes isolated from Dapeng, Shenzhen.</title>
        <authorList>
            <person name="Zheng W."/>
            <person name="Yu S."/>
            <person name="Huang Y."/>
        </authorList>
    </citation>
    <scope>NUCLEOTIDE SEQUENCE [LARGE SCALE GENOMIC DNA]</scope>
    <source>
        <strain evidence="2 3">DP5N14-6</strain>
    </source>
</reference>
<dbReference type="InterPro" id="IPR008993">
    <property type="entry name" value="TIMP-like_OB-fold"/>
</dbReference>
<organism evidence="2 3">
    <name type="scientific">Algoriphagus marincola</name>
    <dbReference type="NCBI Taxonomy" id="264027"/>
    <lineage>
        <taxon>Bacteria</taxon>
        <taxon>Pseudomonadati</taxon>
        <taxon>Bacteroidota</taxon>
        <taxon>Cytophagia</taxon>
        <taxon>Cytophagales</taxon>
        <taxon>Cyclobacteriaceae</taxon>
        <taxon>Algoriphagus</taxon>
    </lineage>
</organism>
<dbReference type="EMBL" id="JAHVHP010000001">
    <property type="protein sequence ID" value="MBY5950012.1"/>
    <property type="molecule type" value="Genomic_DNA"/>
</dbReference>
<dbReference type="Gene3D" id="2.40.50.120">
    <property type="match status" value="1"/>
</dbReference>
<comment type="caution">
    <text evidence="2">The sequence shown here is derived from an EMBL/GenBank/DDBJ whole genome shotgun (WGS) entry which is preliminary data.</text>
</comment>
<feature type="signal peptide" evidence="1">
    <location>
        <begin position="1"/>
        <end position="23"/>
    </location>
</feature>
<gene>
    <name evidence="2" type="ORF">KUV23_03445</name>
</gene>
<evidence type="ECO:0000313" key="3">
    <source>
        <dbReference type="Proteomes" id="UP000766609"/>
    </source>
</evidence>
<name>A0ABS7N118_9BACT</name>
<keyword evidence="3" id="KW-1185">Reference proteome</keyword>
<keyword evidence="1" id="KW-0732">Signal</keyword>
<evidence type="ECO:0000313" key="2">
    <source>
        <dbReference type="EMBL" id="MBY5950012.1"/>
    </source>
</evidence>
<proteinExistence type="predicted"/>
<accession>A0ABS7N118</accession>
<evidence type="ECO:0008006" key="4">
    <source>
        <dbReference type="Google" id="ProtNLM"/>
    </source>
</evidence>
<dbReference type="SUPFAM" id="SSF50242">
    <property type="entry name" value="TIMP-like"/>
    <property type="match status" value="1"/>
</dbReference>
<protein>
    <recommendedName>
        <fullName evidence="4">Tissue inhibitor of metalloproteinase</fullName>
    </recommendedName>
</protein>
<dbReference type="RefSeq" id="WP_222583096.1">
    <property type="nucleotide sequence ID" value="NZ_JAHVHP010000001.1"/>
</dbReference>
<evidence type="ECO:0000256" key="1">
    <source>
        <dbReference type="SAM" id="SignalP"/>
    </source>
</evidence>
<sequence length="263" mass="30049">MNLFKFYSLFILFFLFNGKNANACVCSMPILLEQIPEKDFIARAKIISLSPDPEDSEYHKAEIEILKLYKGKPIKQIRVWSVLNSSCSFLPDEGSEWLIFASKNNEGQLGFGFCSGSLLIDRKFDEKRYPAITEKYLRKINLKIQVLDFLVSSKLEPKNEAGLNISSSINFLSEYKGSGIEGDRFALYELSIDTNLSIEAIEPIKEFTFSSSHGSLVPHLKQDLKVWSKDQEKTIAKPQKMIIAIYYYPAEGEYESFLSLFDL</sequence>
<dbReference type="Proteomes" id="UP000766609">
    <property type="component" value="Unassembled WGS sequence"/>
</dbReference>